<accession>A0A9I9DTT6</accession>
<evidence type="ECO:0000313" key="1">
    <source>
        <dbReference type="EnsemblPlants" id="MELO3C023079.2.1"/>
    </source>
</evidence>
<reference evidence="1" key="1">
    <citation type="submission" date="2023-03" db="UniProtKB">
        <authorList>
            <consortium name="EnsemblPlants"/>
        </authorList>
    </citation>
    <scope>IDENTIFICATION</scope>
</reference>
<sequence>MEKRPTVRFLLQRRGRLSGIDQTSKEGAKLREVPSIRSAAIEVASSLYRVSALVSALE</sequence>
<organism evidence="1">
    <name type="scientific">Cucumis melo</name>
    <name type="common">Muskmelon</name>
    <dbReference type="NCBI Taxonomy" id="3656"/>
    <lineage>
        <taxon>Eukaryota</taxon>
        <taxon>Viridiplantae</taxon>
        <taxon>Streptophyta</taxon>
        <taxon>Embryophyta</taxon>
        <taxon>Tracheophyta</taxon>
        <taxon>Spermatophyta</taxon>
        <taxon>Magnoliopsida</taxon>
        <taxon>eudicotyledons</taxon>
        <taxon>Gunneridae</taxon>
        <taxon>Pentapetalae</taxon>
        <taxon>rosids</taxon>
        <taxon>fabids</taxon>
        <taxon>Cucurbitales</taxon>
        <taxon>Cucurbitaceae</taxon>
        <taxon>Benincaseae</taxon>
        <taxon>Cucumis</taxon>
    </lineage>
</organism>
<name>A0A9I9DTT6_CUCME</name>
<dbReference type="EnsemblPlants" id="MELO3C023079.2.1">
    <property type="protein sequence ID" value="MELO3C023079.2.1"/>
    <property type="gene ID" value="MELO3C023079.2"/>
</dbReference>
<dbReference type="Gramene" id="MELO3C023079.2.1">
    <property type="protein sequence ID" value="MELO3C023079.2.1"/>
    <property type="gene ID" value="MELO3C023079.2"/>
</dbReference>
<proteinExistence type="predicted"/>
<protein>
    <submittedName>
        <fullName evidence="1">Uncharacterized protein</fullName>
    </submittedName>
</protein>
<dbReference type="AlphaFoldDB" id="A0A9I9DTT6"/>